<accession>A0A0A9E8D8</accession>
<dbReference type="AlphaFoldDB" id="A0A0A9E8D8"/>
<proteinExistence type="predicted"/>
<organism evidence="1">
    <name type="scientific">Arundo donax</name>
    <name type="common">Giant reed</name>
    <name type="synonym">Donax arundinaceus</name>
    <dbReference type="NCBI Taxonomy" id="35708"/>
    <lineage>
        <taxon>Eukaryota</taxon>
        <taxon>Viridiplantae</taxon>
        <taxon>Streptophyta</taxon>
        <taxon>Embryophyta</taxon>
        <taxon>Tracheophyta</taxon>
        <taxon>Spermatophyta</taxon>
        <taxon>Magnoliopsida</taxon>
        <taxon>Liliopsida</taxon>
        <taxon>Poales</taxon>
        <taxon>Poaceae</taxon>
        <taxon>PACMAD clade</taxon>
        <taxon>Arundinoideae</taxon>
        <taxon>Arundineae</taxon>
        <taxon>Arundo</taxon>
    </lineage>
</organism>
<name>A0A0A9E8D8_ARUDO</name>
<evidence type="ECO:0000313" key="1">
    <source>
        <dbReference type="EMBL" id="JAD96336.1"/>
    </source>
</evidence>
<reference evidence="1" key="2">
    <citation type="journal article" date="2015" name="Data Brief">
        <title>Shoot transcriptome of the giant reed, Arundo donax.</title>
        <authorList>
            <person name="Barrero R.A."/>
            <person name="Guerrero F.D."/>
            <person name="Moolhuijzen P."/>
            <person name="Goolsby J.A."/>
            <person name="Tidwell J."/>
            <person name="Bellgard S.E."/>
            <person name="Bellgard M.I."/>
        </authorList>
    </citation>
    <scope>NUCLEOTIDE SEQUENCE</scope>
    <source>
        <tissue evidence="1">Shoot tissue taken approximately 20 cm above the soil surface</tissue>
    </source>
</reference>
<sequence length="38" mass="4155">MRGSGRGGSQIRAGIGARARRRWRNLAGSRGVGDDWTR</sequence>
<reference evidence="1" key="1">
    <citation type="submission" date="2014-09" db="EMBL/GenBank/DDBJ databases">
        <authorList>
            <person name="Magalhaes I.L.F."/>
            <person name="Oliveira U."/>
            <person name="Santos F.R."/>
            <person name="Vidigal T.H.D.A."/>
            <person name="Brescovit A.D."/>
            <person name="Santos A.J."/>
        </authorList>
    </citation>
    <scope>NUCLEOTIDE SEQUENCE</scope>
    <source>
        <tissue evidence="1">Shoot tissue taken approximately 20 cm above the soil surface</tissue>
    </source>
</reference>
<dbReference type="EMBL" id="GBRH01201559">
    <property type="protein sequence ID" value="JAD96336.1"/>
    <property type="molecule type" value="Transcribed_RNA"/>
</dbReference>
<protein>
    <submittedName>
        <fullName evidence="1">Uncharacterized protein</fullName>
    </submittedName>
</protein>